<dbReference type="PANTHER" id="PTHR33375:SF7">
    <property type="entry name" value="CHROMOSOME 2-PARTITIONING PROTEIN PARB-RELATED"/>
    <property type="match status" value="1"/>
</dbReference>
<name>A0A2R4MIX8_9HYPH</name>
<sequence>MNAQLKTTKKAQNLAIETVALDKLVLSPLNPRQEVTEDEIQLLADSILACGLIQNLSGIKAKGGNVEIVAGGRRLRALQIAVKQKPELANVPVLIAPNESLAMQWANAENTARSALHPADEVVAYGKMAKQNMSITDIAKTFAVTEMHVRRRLALSNLPEQVIAALKNGKLTMDQAKIMTLSTDESKVLEALELCEDRYFNEYQLKRFLVEESVSVKDSRIRFIGLDTYKEAGGTIVEDLFEDSLEIVDIELLDKLFDEKLTQQAEQFRKENGWAWVEVSHANYIGFYDLEDRYKFSRMSKIEGELDEVQTERYDELAELANSDVLDEEGEKELAKLQEILDGEFLPEQKKIGGCLVYVDQRGELSFVDGLVNSEGKAAAIQLDFIEAPRKSVTDAPKSDYSQKFVEDMDKIRCAAVQKSLLKHHDLVVKLLAYSLELQLSYAGKPLNVSYEHQNNTPEIKDGFELPEVLGPQEGKYDHRTDHAKAFAKFREQGQGEIHTIIHEHLVRSFGLARNPLLKLVENEVRSDLRSVWTPTADNCFKRLKGSLLSSIYKDLLGLSDKDDKFKTFDKAKKGEKVNLLHKMFNEEEYRKQMKLTKDQLAKIDAWGPDCFSK</sequence>
<accession>A0A2R4MIX8</accession>
<dbReference type="Gene3D" id="1.10.10.2830">
    <property type="match status" value="1"/>
</dbReference>
<reference evidence="3 4" key="1">
    <citation type="submission" date="2017-05" db="EMBL/GenBank/DDBJ databases">
        <title>Genome Analysis of Maritalea myrionectae HL2708#5.</title>
        <authorList>
            <consortium name="Cotde Inc.-PKNU"/>
            <person name="Jang D."/>
            <person name="Oh H.-M."/>
        </authorList>
    </citation>
    <scope>NUCLEOTIDE SEQUENCE [LARGE SCALE GENOMIC DNA]</scope>
    <source>
        <strain evidence="3 4">HL2708#5</strain>
        <plasmid evidence="4">phl2708x3</plasmid>
    </source>
</reference>
<dbReference type="AlphaFoldDB" id="A0A2R4MIX8"/>
<comment type="similarity">
    <text evidence="1">Belongs to the ParB family.</text>
</comment>
<dbReference type="InterPro" id="IPR004437">
    <property type="entry name" value="ParB/RepB/Spo0J"/>
</dbReference>
<dbReference type="CDD" id="cd16406">
    <property type="entry name" value="ParB_N_like"/>
    <property type="match status" value="1"/>
</dbReference>
<dbReference type="GO" id="GO:0003677">
    <property type="term" value="F:DNA binding"/>
    <property type="evidence" value="ECO:0007669"/>
    <property type="project" value="InterPro"/>
</dbReference>
<proteinExistence type="inferred from homology"/>
<dbReference type="Proteomes" id="UP000258927">
    <property type="component" value="Plasmid pHL2708X3"/>
</dbReference>
<dbReference type="RefSeq" id="WP_117396919.1">
    <property type="nucleotide sequence ID" value="NZ_CP021331.1"/>
</dbReference>
<geneLocation type="plasmid" evidence="4">
    <name>phl2708x3</name>
</geneLocation>
<dbReference type="SUPFAM" id="SSF110849">
    <property type="entry name" value="ParB/Sulfiredoxin"/>
    <property type="match status" value="1"/>
</dbReference>
<dbReference type="GO" id="GO:0005694">
    <property type="term" value="C:chromosome"/>
    <property type="evidence" value="ECO:0007669"/>
    <property type="project" value="TreeGrafter"/>
</dbReference>
<dbReference type="InterPro" id="IPR041468">
    <property type="entry name" value="HTH_ParB/Spo0J"/>
</dbReference>
<dbReference type="Pfam" id="PF02195">
    <property type="entry name" value="ParB_N"/>
    <property type="match status" value="1"/>
</dbReference>
<dbReference type="KEGG" id="mmyr:MXMO3_03462"/>
<feature type="domain" description="ParB-like N-terminal" evidence="2">
    <location>
        <begin position="17"/>
        <end position="111"/>
    </location>
</feature>
<dbReference type="Gene3D" id="3.90.1530.30">
    <property type="match status" value="1"/>
</dbReference>
<dbReference type="GO" id="GO:0007059">
    <property type="term" value="P:chromosome segregation"/>
    <property type="evidence" value="ECO:0007669"/>
    <property type="project" value="TreeGrafter"/>
</dbReference>
<protein>
    <recommendedName>
        <fullName evidence="2">ParB-like N-terminal domain-containing protein</fullName>
    </recommendedName>
</protein>
<dbReference type="InterPro" id="IPR050336">
    <property type="entry name" value="Chromosome_partition/occlusion"/>
</dbReference>
<organism evidence="3 4">
    <name type="scientific">Maritalea myrionectae</name>
    <dbReference type="NCBI Taxonomy" id="454601"/>
    <lineage>
        <taxon>Bacteria</taxon>
        <taxon>Pseudomonadati</taxon>
        <taxon>Pseudomonadota</taxon>
        <taxon>Alphaproteobacteria</taxon>
        <taxon>Hyphomicrobiales</taxon>
        <taxon>Devosiaceae</taxon>
        <taxon>Maritalea</taxon>
    </lineage>
</organism>
<dbReference type="SMART" id="SM00470">
    <property type="entry name" value="ParB"/>
    <property type="match status" value="1"/>
</dbReference>
<gene>
    <name evidence="3" type="ORF">MXMO3_03462</name>
</gene>
<keyword evidence="4" id="KW-1185">Reference proteome</keyword>
<evidence type="ECO:0000256" key="1">
    <source>
        <dbReference type="ARBA" id="ARBA00006295"/>
    </source>
</evidence>
<dbReference type="Pfam" id="PF17762">
    <property type="entry name" value="HTH_ParB"/>
    <property type="match status" value="1"/>
</dbReference>
<dbReference type="PANTHER" id="PTHR33375">
    <property type="entry name" value="CHROMOSOME-PARTITIONING PROTEIN PARB-RELATED"/>
    <property type="match status" value="1"/>
</dbReference>
<evidence type="ECO:0000313" key="4">
    <source>
        <dbReference type="Proteomes" id="UP000258927"/>
    </source>
</evidence>
<dbReference type="InterPro" id="IPR003115">
    <property type="entry name" value="ParB_N"/>
</dbReference>
<evidence type="ECO:0000259" key="2">
    <source>
        <dbReference type="SMART" id="SM00470"/>
    </source>
</evidence>
<dbReference type="NCBIfam" id="TIGR00180">
    <property type="entry name" value="parB_part"/>
    <property type="match status" value="1"/>
</dbReference>
<evidence type="ECO:0000313" key="3">
    <source>
        <dbReference type="EMBL" id="AVX05965.1"/>
    </source>
</evidence>
<dbReference type="InterPro" id="IPR036086">
    <property type="entry name" value="ParB/Sulfiredoxin_sf"/>
</dbReference>
<dbReference type="SUPFAM" id="SSF109709">
    <property type="entry name" value="KorB DNA-binding domain-like"/>
    <property type="match status" value="1"/>
</dbReference>
<keyword evidence="3" id="KW-0614">Plasmid</keyword>
<dbReference type="EMBL" id="CP021331">
    <property type="protein sequence ID" value="AVX05965.1"/>
    <property type="molecule type" value="Genomic_DNA"/>
</dbReference>